<gene>
    <name evidence="4" type="ORF">JJB74_09260</name>
</gene>
<keyword evidence="2 3" id="KW-0040">ANK repeat</keyword>
<dbReference type="Proteomes" id="UP000622890">
    <property type="component" value="Unassembled WGS sequence"/>
</dbReference>
<dbReference type="InterPro" id="IPR051165">
    <property type="entry name" value="Multifunctional_ANK_Repeat"/>
</dbReference>
<feature type="repeat" description="ANK" evidence="3">
    <location>
        <begin position="141"/>
        <end position="173"/>
    </location>
</feature>
<dbReference type="Pfam" id="PF12796">
    <property type="entry name" value="Ank_2"/>
    <property type="match status" value="2"/>
</dbReference>
<organism evidence="4 5">
    <name type="scientific">Noviherbaspirillum pedocola</name>
    <dbReference type="NCBI Taxonomy" id="2801341"/>
    <lineage>
        <taxon>Bacteria</taxon>
        <taxon>Pseudomonadati</taxon>
        <taxon>Pseudomonadota</taxon>
        <taxon>Betaproteobacteria</taxon>
        <taxon>Burkholderiales</taxon>
        <taxon>Oxalobacteraceae</taxon>
        <taxon>Noviherbaspirillum</taxon>
    </lineage>
</organism>
<protein>
    <submittedName>
        <fullName evidence="4">Ankyrin repeat domain-containing protein</fullName>
    </submittedName>
</protein>
<dbReference type="PROSITE" id="PS50297">
    <property type="entry name" value="ANK_REP_REGION"/>
    <property type="match status" value="2"/>
</dbReference>
<keyword evidence="1" id="KW-0677">Repeat</keyword>
<dbReference type="InterPro" id="IPR002110">
    <property type="entry name" value="Ankyrin_rpt"/>
</dbReference>
<keyword evidence="5" id="KW-1185">Reference proteome</keyword>
<reference evidence="4" key="1">
    <citation type="submission" date="2021-01" db="EMBL/GenBank/DDBJ databases">
        <title>Genome sequence of strain Noviherbaspirillum sp. DKR-6.</title>
        <authorList>
            <person name="Chaudhary D.K."/>
        </authorList>
    </citation>
    <scope>NUCLEOTIDE SEQUENCE</scope>
    <source>
        <strain evidence="4">DKR-6</strain>
    </source>
</reference>
<dbReference type="InterPro" id="IPR036770">
    <property type="entry name" value="Ankyrin_rpt-contain_sf"/>
</dbReference>
<evidence type="ECO:0000313" key="5">
    <source>
        <dbReference type="Proteomes" id="UP000622890"/>
    </source>
</evidence>
<name>A0A934SQL4_9BURK</name>
<evidence type="ECO:0000256" key="2">
    <source>
        <dbReference type="ARBA" id="ARBA00023043"/>
    </source>
</evidence>
<dbReference type="PANTHER" id="PTHR24123">
    <property type="entry name" value="ANKYRIN REPEAT-CONTAINING"/>
    <property type="match status" value="1"/>
</dbReference>
<dbReference type="SUPFAM" id="SSF48403">
    <property type="entry name" value="Ankyrin repeat"/>
    <property type="match status" value="1"/>
</dbReference>
<accession>A0A934SQL4</accession>
<dbReference type="SMART" id="SM00248">
    <property type="entry name" value="ANK"/>
    <property type="match status" value="5"/>
</dbReference>
<dbReference type="AlphaFoldDB" id="A0A934SQL4"/>
<feature type="repeat" description="ANK" evidence="3">
    <location>
        <begin position="108"/>
        <end position="140"/>
    </location>
</feature>
<dbReference type="PROSITE" id="PS50088">
    <property type="entry name" value="ANK_REPEAT"/>
    <property type="match status" value="2"/>
</dbReference>
<comment type="caution">
    <text evidence="4">The sequence shown here is derived from an EMBL/GenBank/DDBJ whole genome shotgun (WGS) entry which is preliminary data.</text>
</comment>
<evidence type="ECO:0000313" key="4">
    <source>
        <dbReference type="EMBL" id="MBK4734790.1"/>
    </source>
</evidence>
<proteinExistence type="predicted"/>
<dbReference type="EMBL" id="JAEPBG010000003">
    <property type="protein sequence ID" value="MBK4734790.1"/>
    <property type="molecule type" value="Genomic_DNA"/>
</dbReference>
<evidence type="ECO:0000256" key="1">
    <source>
        <dbReference type="ARBA" id="ARBA00022737"/>
    </source>
</evidence>
<dbReference type="PANTHER" id="PTHR24123:SF33">
    <property type="entry name" value="PROTEIN HOS4"/>
    <property type="match status" value="1"/>
</dbReference>
<sequence>MPPPDWASMVRRTLTREEFNAACKVVQAGEDAEQALNILFGAASKRPAGTFFVRILYELPPSGAALVAKCGGCFHAFQATTLVLHCADFDLDRLMREYEAVQSAENNNGFTALMLAAQWGDQDLVSQLLSRGAKLAARTNKGRTALMFAVISRNVDIARLLLRQGADVHAITNDHNCAMTYAASTGDVQLCELLRKHGALIDPEPDSDSDDDDDNDEKNIAPIISAAESGETDACIWLVGQGASIETTWRGSSALLVAAFNGHLDTCKALIALGAKACREPERAPFIALCRRRWRECRALPVPSWEACS</sequence>
<dbReference type="Gene3D" id="1.25.40.20">
    <property type="entry name" value="Ankyrin repeat-containing domain"/>
    <property type="match status" value="2"/>
</dbReference>
<evidence type="ECO:0000256" key="3">
    <source>
        <dbReference type="PROSITE-ProRule" id="PRU00023"/>
    </source>
</evidence>